<evidence type="ECO:0000313" key="4">
    <source>
        <dbReference type="Proteomes" id="UP000184226"/>
    </source>
</evidence>
<dbReference type="InterPro" id="IPR005064">
    <property type="entry name" value="BUG"/>
</dbReference>
<organism evidence="3 4">
    <name type="scientific">Pollutimonas bauzanensis</name>
    <dbReference type="NCBI Taxonomy" id="658167"/>
    <lineage>
        <taxon>Bacteria</taxon>
        <taxon>Pseudomonadati</taxon>
        <taxon>Pseudomonadota</taxon>
        <taxon>Betaproteobacteria</taxon>
        <taxon>Burkholderiales</taxon>
        <taxon>Alcaligenaceae</taxon>
        <taxon>Pollutimonas</taxon>
    </lineage>
</organism>
<sequence>MTFPSHIRRHAAAALLTLAAPFSAWSAGDYPRQPLNIVVAFAPGGIADLGARSIADGLAAALGQSVVVSNRGGAGGNIGAATVAKAAPDGYTALVTTTSVVVNPQLENDTGYRLQALTPVINIASSPNVIVAHPALGVGALQELLALAKTRKLSFGSPGSGSTSHLTGDYLFNALSGADIIHAPFRGGGPAIAAAVGGQVDLAIVPVPVAAAQIQAGRLRALAVTGAARSPALPDVPTAAESGFPGYTDYTWVALFLPDGTPQAIAQRLNADVNALLMQPEFQKRLAGHGLEPAGGSLQDTAAFIRAEDRKWADIVQRTGARQNPS</sequence>
<evidence type="ECO:0000256" key="2">
    <source>
        <dbReference type="SAM" id="SignalP"/>
    </source>
</evidence>
<accession>A0A1M5Z5V6</accession>
<dbReference type="Gene3D" id="3.40.190.10">
    <property type="entry name" value="Periplasmic binding protein-like II"/>
    <property type="match status" value="1"/>
</dbReference>
<dbReference type="PANTHER" id="PTHR42928">
    <property type="entry name" value="TRICARBOXYLATE-BINDING PROTEIN"/>
    <property type="match status" value="1"/>
</dbReference>
<reference evidence="3 4" key="1">
    <citation type="submission" date="2016-11" db="EMBL/GenBank/DDBJ databases">
        <authorList>
            <person name="Jaros S."/>
            <person name="Januszkiewicz K."/>
            <person name="Wedrychowicz H."/>
        </authorList>
    </citation>
    <scope>NUCLEOTIDE SEQUENCE [LARGE SCALE GENOMIC DNA]</scope>
    <source>
        <strain evidence="3 4">CGMCC 1.10190</strain>
    </source>
</reference>
<protein>
    <submittedName>
        <fullName evidence="3">Tripartite-type tricarboxylate transporter, receptor component TctC</fullName>
    </submittedName>
</protein>
<dbReference type="PANTHER" id="PTHR42928:SF5">
    <property type="entry name" value="BLR1237 PROTEIN"/>
    <property type="match status" value="1"/>
</dbReference>
<comment type="similarity">
    <text evidence="1">Belongs to the UPF0065 (bug) family.</text>
</comment>
<dbReference type="Pfam" id="PF03401">
    <property type="entry name" value="TctC"/>
    <property type="match status" value="1"/>
</dbReference>
<dbReference type="AlphaFoldDB" id="A0A1M5Z5V6"/>
<proteinExistence type="inferred from homology"/>
<gene>
    <name evidence="3" type="ORF">SAMN04488135_112137</name>
</gene>
<keyword evidence="2" id="KW-0732">Signal</keyword>
<evidence type="ECO:0000256" key="1">
    <source>
        <dbReference type="ARBA" id="ARBA00006987"/>
    </source>
</evidence>
<name>A0A1M5Z5V6_9BURK</name>
<dbReference type="PIRSF" id="PIRSF017082">
    <property type="entry name" value="YflP"/>
    <property type="match status" value="1"/>
</dbReference>
<dbReference type="OrthoDB" id="8679546at2"/>
<dbReference type="Gene3D" id="3.40.190.150">
    <property type="entry name" value="Bordetella uptake gene, domain 1"/>
    <property type="match status" value="1"/>
</dbReference>
<dbReference type="STRING" id="658167.SAMN04488135_112137"/>
<keyword evidence="4" id="KW-1185">Reference proteome</keyword>
<feature type="signal peptide" evidence="2">
    <location>
        <begin position="1"/>
        <end position="26"/>
    </location>
</feature>
<dbReference type="SUPFAM" id="SSF53850">
    <property type="entry name" value="Periplasmic binding protein-like II"/>
    <property type="match status" value="1"/>
</dbReference>
<keyword evidence="3" id="KW-0675">Receptor</keyword>
<dbReference type="EMBL" id="FQXE01000012">
    <property type="protein sequence ID" value="SHI19622.1"/>
    <property type="molecule type" value="Genomic_DNA"/>
</dbReference>
<evidence type="ECO:0000313" key="3">
    <source>
        <dbReference type="EMBL" id="SHI19622.1"/>
    </source>
</evidence>
<dbReference type="RefSeq" id="WP_073106483.1">
    <property type="nucleotide sequence ID" value="NZ_FQXE01000012.1"/>
</dbReference>
<feature type="chain" id="PRO_5012319231" evidence="2">
    <location>
        <begin position="27"/>
        <end position="326"/>
    </location>
</feature>
<dbReference type="Proteomes" id="UP000184226">
    <property type="component" value="Unassembled WGS sequence"/>
</dbReference>
<dbReference type="InterPro" id="IPR042100">
    <property type="entry name" value="Bug_dom1"/>
</dbReference>